<feature type="region of interest" description="Disordered" evidence="5">
    <location>
        <begin position="764"/>
        <end position="791"/>
    </location>
</feature>
<dbReference type="GO" id="GO:0048675">
    <property type="term" value="P:axon extension"/>
    <property type="evidence" value="ECO:0007669"/>
    <property type="project" value="TreeGrafter"/>
</dbReference>
<dbReference type="GO" id="GO:0034727">
    <property type="term" value="P:piecemeal microautophagy of the nucleus"/>
    <property type="evidence" value="ECO:0007669"/>
    <property type="project" value="TreeGrafter"/>
</dbReference>
<feature type="compositionally biased region" description="Low complexity" evidence="5">
    <location>
        <begin position="770"/>
        <end position="790"/>
    </location>
</feature>
<evidence type="ECO:0000259" key="6">
    <source>
        <dbReference type="PROSITE" id="PS50011"/>
    </source>
</evidence>
<dbReference type="GO" id="GO:0004674">
    <property type="term" value="F:protein serine/threonine kinase activity"/>
    <property type="evidence" value="ECO:0007669"/>
    <property type="project" value="InterPro"/>
</dbReference>
<feature type="region of interest" description="Disordered" evidence="5">
    <location>
        <begin position="434"/>
        <end position="499"/>
    </location>
</feature>
<feature type="compositionally biased region" description="Polar residues" evidence="5">
    <location>
        <begin position="574"/>
        <end position="587"/>
    </location>
</feature>
<dbReference type="InterPro" id="IPR000719">
    <property type="entry name" value="Prot_kinase_dom"/>
</dbReference>
<dbReference type="AlphaFoldDB" id="A0A8K0NWB8"/>
<sequence>MKALHAKGIVHRDLKPQNILLSHNVPPVGGGKAACPQPTEMKLKIADFGFARFLQDGVMAATLCGSPMYMAPEVIMSLQYDAKADLWSLGTIVFQCLTGKAPFQAQTPQALKQFYEKNANLAPKIPPGTSAELAHLLLHLLRRNARDRMEFDDFFSHPFLQWPSAHRTPGSNLTPSHTASPAAAARGNPSYQPSSAVQLQPRPSSHDHHPRGSIPKTVTAQLPTVPVSLKGNAAIGGVHPHGGATVPTNQPPAAAEPPEEQQLLICEPSTPPSSSPMSAAGHESASSHEDDFVLVPANIPSDNSCDSNSSEKHRSGDYAEPVIIRGHGRGKILTYPQQQQQHGQRVPQQGSVLPCPLLASPPRPSFLPVSSAAGTEARNPASRQISQPQPESPSNSPSHSPKPVVSNSSEPIPVPTHRETYHLIHERCAGATGGIAAPLSNNPGSLKEQDNNNEEPATRHRSPSSSPRSPSKCAVPRSQPISMKRTHDSHRNLTDISSLSPPAVQFMIGTPPGGGVCGNSGRRRSASGSSCGTPPPVTTWQVSPVAQCASGLGVGGLPGAGGSILAGPGAGGRQTPNNSPLRRSGTATHLTGPLFAATAGGVCCGGSTLPPILGSPSASRLPTSPSSAFMDFATADNAAALGGSRSDRDRCGNFPTAPDLRQPPFVPFGTRAMTLPEITDVPVGLQRRPSLGLFHETFGDSLPFGSSPPALEGPLTFVAPELPEETLLEREHNETLAKLHFVLALVDCIVELAKSRANPLAALTESLTRENPNSAGGNGSSPSSEGATSSLNLSVPLSEGARKAEQLVLLVRALQLLSSGLNLATQQLRSGQLQPSATCQSAALDELFGNPQECFQRYQTAQILLHSLSQHVHHEQDKALLTKYKDAVEKRLYVLQQQGYIYAYDTT</sequence>
<dbReference type="Pfam" id="PF00069">
    <property type="entry name" value="Pkinase"/>
    <property type="match status" value="1"/>
</dbReference>
<keyword evidence="3" id="KW-0418">Kinase</keyword>
<dbReference type="PANTHER" id="PTHR24348">
    <property type="entry name" value="SERINE/THREONINE-PROTEIN KINASE UNC-51-RELATED"/>
    <property type="match status" value="1"/>
</dbReference>
<dbReference type="GO" id="GO:0042594">
    <property type="term" value="P:response to starvation"/>
    <property type="evidence" value="ECO:0007669"/>
    <property type="project" value="TreeGrafter"/>
</dbReference>
<comment type="caution">
    <text evidence="7">The sequence shown here is derived from an EMBL/GenBank/DDBJ whole genome shotgun (WGS) entry which is preliminary data.</text>
</comment>
<keyword evidence="1" id="KW-0808">Transferase</keyword>
<dbReference type="FunFam" id="1.10.510.10:FF:000493">
    <property type="entry name" value="serine/threonine-protein kinase unc-51 isoform X2"/>
    <property type="match status" value="1"/>
</dbReference>
<feature type="domain" description="Protein kinase" evidence="6">
    <location>
        <begin position="1"/>
        <end position="160"/>
    </location>
</feature>
<gene>
    <name evidence="7" type="ORF">J437_LFUL001154</name>
</gene>
<reference evidence="7" key="2">
    <citation type="submission" date="2017-10" db="EMBL/GenBank/DDBJ databases">
        <title>Ladona fulva Genome sequencing and assembly.</title>
        <authorList>
            <person name="Murali S."/>
            <person name="Richards S."/>
            <person name="Bandaranaike D."/>
            <person name="Bellair M."/>
            <person name="Blankenburg K."/>
            <person name="Chao H."/>
            <person name="Dinh H."/>
            <person name="Doddapaneni H."/>
            <person name="Dugan-Rocha S."/>
            <person name="Elkadiri S."/>
            <person name="Gnanaolivu R."/>
            <person name="Hernandez B."/>
            <person name="Skinner E."/>
            <person name="Javaid M."/>
            <person name="Lee S."/>
            <person name="Li M."/>
            <person name="Ming W."/>
            <person name="Munidasa M."/>
            <person name="Muniz J."/>
            <person name="Nguyen L."/>
            <person name="Hughes D."/>
            <person name="Osuji N."/>
            <person name="Pu L.-L."/>
            <person name="Puazo M."/>
            <person name="Qu C."/>
            <person name="Quiroz J."/>
            <person name="Raj R."/>
            <person name="Weissenberger G."/>
            <person name="Xin Y."/>
            <person name="Zou X."/>
            <person name="Han Y."/>
            <person name="Worley K."/>
            <person name="Muzny D."/>
            <person name="Gibbs R."/>
        </authorList>
    </citation>
    <scope>NUCLEOTIDE SEQUENCE</scope>
    <source>
        <strain evidence="7">Sampled in the wild</strain>
    </source>
</reference>
<dbReference type="GO" id="GO:0000422">
    <property type="term" value="P:autophagy of mitochondrion"/>
    <property type="evidence" value="ECO:0007669"/>
    <property type="project" value="TreeGrafter"/>
</dbReference>
<dbReference type="Proteomes" id="UP000792457">
    <property type="component" value="Unassembled WGS sequence"/>
</dbReference>
<feature type="region of interest" description="Disordered" evidence="5">
    <location>
        <begin position="166"/>
        <end position="219"/>
    </location>
</feature>
<evidence type="ECO:0000256" key="2">
    <source>
        <dbReference type="ARBA" id="ARBA00022741"/>
    </source>
</evidence>
<dbReference type="EMBL" id="KZ308183">
    <property type="protein sequence ID" value="KAG8224077.1"/>
    <property type="molecule type" value="Genomic_DNA"/>
</dbReference>
<feature type="compositionally biased region" description="Low complexity" evidence="5">
    <location>
        <begin position="275"/>
        <end position="284"/>
    </location>
</feature>
<dbReference type="PROSITE" id="PS50011">
    <property type="entry name" value="PROTEIN_KINASE_DOM"/>
    <property type="match status" value="1"/>
</dbReference>
<dbReference type="InterPro" id="IPR008271">
    <property type="entry name" value="Ser/Thr_kinase_AS"/>
</dbReference>
<feature type="compositionally biased region" description="Low complexity" evidence="5">
    <location>
        <begin position="337"/>
        <end position="349"/>
    </location>
</feature>
<dbReference type="GO" id="GO:0005776">
    <property type="term" value="C:autophagosome"/>
    <property type="evidence" value="ECO:0007669"/>
    <property type="project" value="TreeGrafter"/>
</dbReference>
<dbReference type="InterPro" id="IPR045269">
    <property type="entry name" value="Atg1-like"/>
</dbReference>
<dbReference type="GO" id="GO:0034045">
    <property type="term" value="C:phagophore assembly site membrane"/>
    <property type="evidence" value="ECO:0007669"/>
    <property type="project" value="TreeGrafter"/>
</dbReference>
<keyword evidence="2" id="KW-0547">Nucleotide-binding</keyword>
<feature type="compositionally biased region" description="Low complexity" evidence="5">
    <location>
        <begin position="174"/>
        <end position="185"/>
    </location>
</feature>
<dbReference type="InterPro" id="IPR011009">
    <property type="entry name" value="Kinase-like_dom_sf"/>
</dbReference>
<evidence type="ECO:0000256" key="1">
    <source>
        <dbReference type="ARBA" id="ARBA00022679"/>
    </source>
</evidence>
<keyword evidence="4" id="KW-0067">ATP-binding</keyword>
<proteinExistence type="predicted"/>
<feature type="region of interest" description="Disordered" evidence="5">
    <location>
        <begin position="565"/>
        <end position="587"/>
    </location>
</feature>
<dbReference type="Gene3D" id="1.10.510.10">
    <property type="entry name" value="Transferase(Phosphotransferase) domain 1"/>
    <property type="match status" value="1"/>
</dbReference>
<dbReference type="SUPFAM" id="SSF56112">
    <property type="entry name" value="Protein kinase-like (PK-like)"/>
    <property type="match status" value="1"/>
</dbReference>
<feature type="region of interest" description="Disordered" evidence="5">
    <location>
        <begin position="335"/>
        <end position="415"/>
    </location>
</feature>
<dbReference type="PROSITE" id="PS00108">
    <property type="entry name" value="PROTEIN_KINASE_ST"/>
    <property type="match status" value="1"/>
</dbReference>
<accession>A0A8K0NWB8</accession>
<dbReference type="OrthoDB" id="346907at2759"/>
<dbReference type="PANTHER" id="PTHR24348:SF22">
    <property type="entry name" value="NON-SPECIFIC SERINE_THREONINE PROTEIN KINASE"/>
    <property type="match status" value="1"/>
</dbReference>
<dbReference type="GO" id="GO:0005524">
    <property type="term" value="F:ATP binding"/>
    <property type="evidence" value="ECO:0007669"/>
    <property type="project" value="UniProtKB-KW"/>
</dbReference>
<feature type="region of interest" description="Disordered" evidence="5">
    <location>
        <begin position="231"/>
        <end position="320"/>
    </location>
</feature>
<evidence type="ECO:0000256" key="5">
    <source>
        <dbReference type="SAM" id="MobiDB-lite"/>
    </source>
</evidence>
<dbReference type="GO" id="GO:0061709">
    <property type="term" value="P:reticulophagy"/>
    <property type="evidence" value="ECO:0007669"/>
    <property type="project" value="TreeGrafter"/>
</dbReference>
<feature type="compositionally biased region" description="Polar residues" evidence="5">
    <location>
        <begin position="189"/>
        <end position="203"/>
    </location>
</feature>
<reference evidence="7" key="1">
    <citation type="submission" date="2013-04" db="EMBL/GenBank/DDBJ databases">
        <authorList>
            <person name="Qu J."/>
            <person name="Murali S.C."/>
            <person name="Bandaranaike D."/>
            <person name="Bellair M."/>
            <person name="Blankenburg K."/>
            <person name="Chao H."/>
            <person name="Dinh H."/>
            <person name="Doddapaneni H."/>
            <person name="Downs B."/>
            <person name="Dugan-Rocha S."/>
            <person name="Elkadiri S."/>
            <person name="Gnanaolivu R.D."/>
            <person name="Hernandez B."/>
            <person name="Javaid M."/>
            <person name="Jayaseelan J.C."/>
            <person name="Lee S."/>
            <person name="Li M."/>
            <person name="Ming W."/>
            <person name="Munidasa M."/>
            <person name="Muniz J."/>
            <person name="Nguyen L."/>
            <person name="Ongeri F."/>
            <person name="Osuji N."/>
            <person name="Pu L.-L."/>
            <person name="Puazo M."/>
            <person name="Qu C."/>
            <person name="Quiroz J."/>
            <person name="Raj R."/>
            <person name="Weissenberger G."/>
            <person name="Xin Y."/>
            <person name="Zou X."/>
            <person name="Han Y."/>
            <person name="Richards S."/>
            <person name="Worley K."/>
            <person name="Muzny D."/>
            <person name="Gibbs R."/>
        </authorList>
    </citation>
    <scope>NUCLEOTIDE SEQUENCE</scope>
    <source>
        <strain evidence="7">Sampled in the wild</strain>
    </source>
</reference>
<evidence type="ECO:0000256" key="3">
    <source>
        <dbReference type="ARBA" id="ARBA00022777"/>
    </source>
</evidence>
<protein>
    <recommendedName>
        <fullName evidence="6">Protein kinase domain-containing protein</fullName>
    </recommendedName>
</protein>
<dbReference type="GO" id="GO:0010508">
    <property type="term" value="P:positive regulation of autophagy"/>
    <property type="evidence" value="ECO:0007669"/>
    <property type="project" value="TreeGrafter"/>
</dbReference>
<dbReference type="SMART" id="SM00220">
    <property type="entry name" value="S_TKc"/>
    <property type="match status" value="1"/>
</dbReference>
<feature type="compositionally biased region" description="Low complexity" evidence="5">
    <location>
        <begin position="386"/>
        <end position="409"/>
    </location>
</feature>
<name>A0A8K0NWB8_LADFU</name>
<evidence type="ECO:0000313" key="7">
    <source>
        <dbReference type="EMBL" id="KAG8224077.1"/>
    </source>
</evidence>
<dbReference type="GO" id="GO:0005829">
    <property type="term" value="C:cytosol"/>
    <property type="evidence" value="ECO:0007669"/>
    <property type="project" value="TreeGrafter"/>
</dbReference>
<keyword evidence="8" id="KW-1185">Reference proteome</keyword>
<dbReference type="GO" id="GO:0000045">
    <property type="term" value="P:autophagosome assembly"/>
    <property type="evidence" value="ECO:0007669"/>
    <property type="project" value="TreeGrafter"/>
</dbReference>
<evidence type="ECO:0000313" key="8">
    <source>
        <dbReference type="Proteomes" id="UP000792457"/>
    </source>
</evidence>
<feature type="region of interest" description="Disordered" evidence="5">
    <location>
        <begin position="512"/>
        <end position="535"/>
    </location>
</feature>
<evidence type="ECO:0000256" key="4">
    <source>
        <dbReference type="ARBA" id="ARBA00022840"/>
    </source>
</evidence>
<organism evidence="7 8">
    <name type="scientific">Ladona fulva</name>
    <name type="common">Scarce chaser dragonfly</name>
    <name type="synonym">Libellula fulva</name>
    <dbReference type="NCBI Taxonomy" id="123851"/>
    <lineage>
        <taxon>Eukaryota</taxon>
        <taxon>Metazoa</taxon>
        <taxon>Ecdysozoa</taxon>
        <taxon>Arthropoda</taxon>
        <taxon>Hexapoda</taxon>
        <taxon>Insecta</taxon>
        <taxon>Pterygota</taxon>
        <taxon>Palaeoptera</taxon>
        <taxon>Odonata</taxon>
        <taxon>Epiprocta</taxon>
        <taxon>Anisoptera</taxon>
        <taxon>Libelluloidea</taxon>
        <taxon>Libellulidae</taxon>
        <taxon>Ladona</taxon>
    </lineage>
</organism>